<protein>
    <recommendedName>
        <fullName evidence="5">Secreted protein</fullName>
    </recommendedName>
</protein>
<feature type="chain" id="PRO_5041333872" description="Secreted protein" evidence="2">
    <location>
        <begin position="19"/>
        <end position="154"/>
    </location>
</feature>
<proteinExistence type="predicted"/>
<sequence length="154" mass="17254">MGMVWLLGLVSWKRTTEALQYTISAVGYGGSINENSLSNGESTVSFHDCHLNDVQKGGASSRRSLTQHDHSREQTSRSQASRARRCQNVTNRHGTMFFPFFDVPLFRCLAARVTALHSRRRAGAKSLTMKVQFPTFGMMVWELGEESAVPHHVI</sequence>
<evidence type="ECO:0000256" key="1">
    <source>
        <dbReference type="SAM" id="MobiDB-lite"/>
    </source>
</evidence>
<evidence type="ECO:0000313" key="4">
    <source>
        <dbReference type="Proteomes" id="UP001172159"/>
    </source>
</evidence>
<name>A0AA40EAI9_9PEZI</name>
<dbReference type="Proteomes" id="UP001172159">
    <property type="component" value="Unassembled WGS sequence"/>
</dbReference>
<keyword evidence="2" id="KW-0732">Signal</keyword>
<feature type="compositionally biased region" description="Basic and acidic residues" evidence="1">
    <location>
        <begin position="66"/>
        <end position="75"/>
    </location>
</feature>
<feature type="signal peptide" evidence="2">
    <location>
        <begin position="1"/>
        <end position="18"/>
    </location>
</feature>
<feature type="region of interest" description="Disordered" evidence="1">
    <location>
        <begin position="55"/>
        <end position="83"/>
    </location>
</feature>
<dbReference type="EMBL" id="JAUKTV010000008">
    <property type="protein sequence ID" value="KAK0732860.1"/>
    <property type="molecule type" value="Genomic_DNA"/>
</dbReference>
<evidence type="ECO:0000256" key="2">
    <source>
        <dbReference type="SAM" id="SignalP"/>
    </source>
</evidence>
<organism evidence="3 4">
    <name type="scientific">Apiosordaria backusii</name>
    <dbReference type="NCBI Taxonomy" id="314023"/>
    <lineage>
        <taxon>Eukaryota</taxon>
        <taxon>Fungi</taxon>
        <taxon>Dikarya</taxon>
        <taxon>Ascomycota</taxon>
        <taxon>Pezizomycotina</taxon>
        <taxon>Sordariomycetes</taxon>
        <taxon>Sordariomycetidae</taxon>
        <taxon>Sordariales</taxon>
        <taxon>Lasiosphaeriaceae</taxon>
        <taxon>Apiosordaria</taxon>
    </lineage>
</organism>
<accession>A0AA40EAI9</accession>
<dbReference type="AlphaFoldDB" id="A0AA40EAI9"/>
<comment type="caution">
    <text evidence="3">The sequence shown here is derived from an EMBL/GenBank/DDBJ whole genome shotgun (WGS) entry which is preliminary data.</text>
</comment>
<gene>
    <name evidence="3" type="ORF">B0T21DRAFT_202845</name>
</gene>
<reference evidence="3" key="1">
    <citation type="submission" date="2023-06" db="EMBL/GenBank/DDBJ databases">
        <title>Genome-scale phylogeny and comparative genomics of the fungal order Sordariales.</title>
        <authorList>
            <consortium name="Lawrence Berkeley National Laboratory"/>
            <person name="Hensen N."/>
            <person name="Bonometti L."/>
            <person name="Westerberg I."/>
            <person name="Brannstrom I.O."/>
            <person name="Guillou S."/>
            <person name="Cros-Aarteil S."/>
            <person name="Calhoun S."/>
            <person name="Haridas S."/>
            <person name="Kuo A."/>
            <person name="Mondo S."/>
            <person name="Pangilinan J."/>
            <person name="Riley R."/>
            <person name="Labutti K."/>
            <person name="Andreopoulos B."/>
            <person name="Lipzen A."/>
            <person name="Chen C."/>
            <person name="Yanf M."/>
            <person name="Daum C."/>
            <person name="Ng V."/>
            <person name="Clum A."/>
            <person name="Steindorff A."/>
            <person name="Ohm R."/>
            <person name="Martin F."/>
            <person name="Silar P."/>
            <person name="Natvig D."/>
            <person name="Lalanne C."/>
            <person name="Gautier V."/>
            <person name="Ament-Velasquez S.L."/>
            <person name="Kruys A."/>
            <person name="Hutchinson M.I."/>
            <person name="Powell A.J."/>
            <person name="Barry K."/>
            <person name="Miller A.N."/>
            <person name="Grigoriev I.V."/>
            <person name="Debuchy R."/>
            <person name="Gladieux P."/>
            <person name="Thoren M.H."/>
            <person name="Johannesson H."/>
        </authorList>
    </citation>
    <scope>NUCLEOTIDE SEQUENCE</scope>
    <source>
        <strain evidence="3">CBS 540.89</strain>
    </source>
</reference>
<keyword evidence="4" id="KW-1185">Reference proteome</keyword>
<evidence type="ECO:0008006" key="5">
    <source>
        <dbReference type="Google" id="ProtNLM"/>
    </source>
</evidence>
<evidence type="ECO:0000313" key="3">
    <source>
        <dbReference type="EMBL" id="KAK0732860.1"/>
    </source>
</evidence>